<dbReference type="Proteomes" id="UP001346869">
    <property type="component" value="Unassembled WGS sequence"/>
</dbReference>
<name>A0AAN8AX51_ELEMC</name>
<keyword evidence="2" id="KW-0812">Transmembrane</keyword>
<keyword evidence="3" id="KW-0732">Signal</keyword>
<keyword evidence="2" id="KW-1133">Transmembrane helix</keyword>
<reference evidence="4 5" key="2">
    <citation type="journal article" date="2023" name="Mol. Biol. Evol.">
        <title>Genomics of Secondarily Temperate Adaptation in the Only Non-Antarctic Icefish.</title>
        <authorList>
            <person name="Rivera-Colon A.G."/>
            <person name="Rayamajhi N."/>
            <person name="Minhas B.F."/>
            <person name="Madrigal G."/>
            <person name="Bilyk K.T."/>
            <person name="Yoon V."/>
            <person name="Hune M."/>
            <person name="Gregory S."/>
            <person name="Cheng C.H.C."/>
            <person name="Catchen J.M."/>
        </authorList>
    </citation>
    <scope>NUCLEOTIDE SEQUENCE [LARGE SCALE GENOMIC DNA]</scope>
    <source>
        <strain evidence="4">JMC-PN-2008</strain>
    </source>
</reference>
<dbReference type="AlphaFoldDB" id="A0AAN8AX51"/>
<dbReference type="Pfam" id="PF17818">
    <property type="entry name" value="KCT2"/>
    <property type="match status" value="1"/>
</dbReference>
<evidence type="ECO:0000256" key="3">
    <source>
        <dbReference type="SAM" id="SignalP"/>
    </source>
</evidence>
<keyword evidence="2" id="KW-0472">Membrane</keyword>
<evidence type="ECO:0000313" key="5">
    <source>
        <dbReference type="Proteomes" id="UP001346869"/>
    </source>
</evidence>
<keyword evidence="5" id="KW-1185">Reference proteome</keyword>
<evidence type="ECO:0000256" key="2">
    <source>
        <dbReference type="SAM" id="Phobius"/>
    </source>
</evidence>
<dbReference type="EMBL" id="JAUZQC010000005">
    <property type="protein sequence ID" value="KAK5871523.1"/>
    <property type="molecule type" value="Genomic_DNA"/>
</dbReference>
<feature type="chain" id="PRO_5042995125" description="Trans-Golgi network integral membrane protein 2" evidence="3">
    <location>
        <begin position="20"/>
        <end position="292"/>
    </location>
</feature>
<proteinExistence type="predicted"/>
<evidence type="ECO:0000313" key="4">
    <source>
        <dbReference type="EMBL" id="KAK5871523.1"/>
    </source>
</evidence>
<feature type="compositionally biased region" description="Polar residues" evidence="1">
    <location>
        <begin position="47"/>
        <end position="58"/>
    </location>
</feature>
<evidence type="ECO:0000256" key="1">
    <source>
        <dbReference type="SAM" id="MobiDB-lite"/>
    </source>
</evidence>
<feature type="signal peptide" evidence="3">
    <location>
        <begin position="1"/>
        <end position="19"/>
    </location>
</feature>
<feature type="compositionally biased region" description="Basic and acidic residues" evidence="1">
    <location>
        <begin position="96"/>
        <end position="121"/>
    </location>
</feature>
<organism evidence="4 5">
    <name type="scientific">Eleginops maclovinus</name>
    <name type="common">Patagonian blennie</name>
    <name type="synonym">Eleginus maclovinus</name>
    <dbReference type="NCBI Taxonomy" id="56733"/>
    <lineage>
        <taxon>Eukaryota</taxon>
        <taxon>Metazoa</taxon>
        <taxon>Chordata</taxon>
        <taxon>Craniata</taxon>
        <taxon>Vertebrata</taxon>
        <taxon>Euteleostomi</taxon>
        <taxon>Actinopterygii</taxon>
        <taxon>Neopterygii</taxon>
        <taxon>Teleostei</taxon>
        <taxon>Neoteleostei</taxon>
        <taxon>Acanthomorphata</taxon>
        <taxon>Eupercaria</taxon>
        <taxon>Perciformes</taxon>
        <taxon>Notothenioidei</taxon>
        <taxon>Eleginopidae</taxon>
        <taxon>Eleginops</taxon>
    </lineage>
</organism>
<dbReference type="InterPro" id="IPR037645">
    <property type="entry name" value="KCT2"/>
</dbReference>
<feature type="compositionally biased region" description="Basic and acidic residues" evidence="1">
    <location>
        <begin position="132"/>
        <end position="154"/>
    </location>
</feature>
<feature type="compositionally biased region" description="Basic and acidic residues" evidence="1">
    <location>
        <begin position="30"/>
        <end position="41"/>
    </location>
</feature>
<feature type="compositionally biased region" description="Basic and acidic residues" evidence="1">
    <location>
        <begin position="72"/>
        <end position="85"/>
    </location>
</feature>
<feature type="compositionally biased region" description="Basic and acidic residues" evidence="1">
    <location>
        <begin position="194"/>
        <end position="208"/>
    </location>
</feature>
<dbReference type="PANTHER" id="PTHR16502:SF0">
    <property type="entry name" value="KERATINOCYTE-ASSOCIATED TRANSMEMBRANE PROTEIN 2"/>
    <property type="match status" value="1"/>
</dbReference>
<feature type="region of interest" description="Disordered" evidence="1">
    <location>
        <begin position="23"/>
        <end position="230"/>
    </location>
</feature>
<reference evidence="4 5" key="1">
    <citation type="journal article" date="2023" name="Genes (Basel)">
        <title>Chromosome-Level Genome Assembly and Circadian Gene Repertoire of the Patagonia Blennie Eleginops maclovinus-The Closest Ancestral Proxy of Antarctic Cryonotothenioids.</title>
        <authorList>
            <person name="Cheng C.C."/>
            <person name="Rivera-Colon A.G."/>
            <person name="Minhas B.F."/>
            <person name="Wilson L."/>
            <person name="Rayamajhi N."/>
            <person name="Vargas-Chacoff L."/>
            <person name="Catchen J.M."/>
        </authorList>
    </citation>
    <scope>NUCLEOTIDE SEQUENCE [LARGE SCALE GENOMIC DNA]</scope>
    <source>
        <strain evidence="4">JMC-PN-2008</strain>
    </source>
</reference>
<sequence>MRTAFLLLGTCLCLCLDRGTPESALGHVTKSKDPLVTEKPESPPAGPSTTVGENTNLADSAETKNKALSGSDTKKSQEGETDKKNTLKPAGGKVSEPAKTHNESKKVGKVGQDDNAKKPVDIEQTTNTPSEESNKDQTSREETDGKEKKKEKSTAKPASTKEFLERDMFPSVRGQTPASEVNEDANPDPPYPKVDSEGDNTKNNKLEGDEGDKDDSQLDGANKTPYDPSDIKDVTESSHFFAYLVCAAVLVAVLYITYHNKRKIIAFLLEGKKSRASRRPKSGDYQKLDQNL</sequence>
<feature type="transmembrane region" description="Helical" evidence="2">
    <location>
        <begin position="240"/>
        <end position="258"/>
    </location>
</feature>
<accession>A0AAN8AX51</accession>
<comment type="caution">
    <text evidence="4">The sequence shown here is derived from an EMBL/GenBank/DDBJ whole genome shotgun (WGS) entry which is preliminary data.</text>
</comment>
<dbReference type="PANTHER" id="PTHR16502">
    <property type="entry name" value="KERATINOCYTE-ASSOCIATED TRANSMEMBRANE PROTEIN 2"/>
    <property type="match status" value="1"/>
</dbReference>
<gene>
    <name evidence="4" type="ORF">PBY51_004402</name>
</gene>
<evidence type="ECO:0008006" key="6">
    <source>
        <dbReference type="Google" id="ProtNLM"/>
    </source>
</evidence>
<protein>
    <recommendedName>
        <fullName evidence="6">Trans-Golgi network integral membrane protein 2</fullName>
    </recommendedName>
</protein>